<protein>
    <recommendedName>
        <fullName evidence="3">Endonuclease/exonuclease/phosphatase domain-containing protein</fullName>
    </recommendedName>
</protein>
<comment type="caution">
    <text evidence="1">The sequence shown here is derived from an EMBL/GenBank/DDBJ whole genome shotgun (WGS) entry which is preliminary data.</text>
</comment>
<dbReference type="AlphaFoldDB" id="A0A7J5Y1V6"/>
<accession>A0A7J5Y1V6</accession>
<dbReference type="Proteomes" id="UP000518266">
    <property type="component" value="Unassembled WGS sequence"/>
</dbReference>
<gene>
    <name evidence="1" type="ORF">F7725_002243</name>
</gene>
<dbReference type="InterPro" id="IPR036691">
    <property type="entry name" value="Endo/exonu/phosph_ase_sf"/>
</dbReference>
<dbReference type="EMBL" id="JAAKFY010000018">
    <property type="protein sequence ID" value="KAF3843394.1"/>
    <property type="molecule type" value="Genomic_DNA"/>
</dbReference>
<evidence type="ECO:0008006" key="3">
    <source>
        <dbReference type="Google" id="ProtNLM"/>
    </source>
</evidence>
<proteinExistence type="predicted"/>
<evidence type="ECO:0000313" key="1">
    <source>
        <dbReference type="EMBL" id="KAF3843394.1"/>
    </source>
</evidence>
<organism evidence="1 2">
    <name type="scientific">Dissostichus mawsoni</name>
    <name type="common">Antarctic cod</name>
    <dbReference type="NCBI Taxonomy" id="36200"/>
    <lineage>
        <taxon>Eukaryota</taxon>
        <taxon>Metazoa</taxon>
        <taxon>Chordata</taxon>
        <taxon>Craniata</taxon>
        <taxon>Vertebrata</taxon>
        <taxon>Euteleostomi</taxon>
        <taxon>Actinopterygii</taxon>
        <taxon>Neopterygii</taxon>
        <taxon>Teleostei</taxon>
        <taxon>Neoteleostei</taxon>
        <taxon>Acanthomorphata</taxon>
        <taxon>Eupercaria</taxon>
        <taxon>Perciformes</taxon>
        <taxon>Notothenioidei</taxon>
        <taxon>Nototheniidae</taxon>
        <taxon>Dissostichus</taxon>
    </lineage>
</organism>
<keyword evidence="2" id="KW-1185">Reference proteome</keyword>
<evidence type="ECO:0000313" key="2">
    <source>
        <dbReference type="Proteomes" id="UP000518266"/>
    </source>
</evidence>
<dbReference type="Gene3D" id="3.60.10.10">
    <property type="entry name" value="Endonuclease/exonuclease/phosphatase"/>
    <property type="match status" value="1"/>
</dbReference>
<sequence length="62" mass="6862">MNLAQYTDSSILMGGDFNLVKDASLDRSGHPLPMDRSLSSAFIELLESLAMADVWRTLYPLS</sequence>
<reference evidence="1 2" key="1">
    <citation type="submission" date="2020-03" db="EMBL/GenBank/DDBJ databases">
        <title>Dissostichus mawsoni Genome sequencing and assembly.</title>
        <authorList>
            <person name="Park H."/>
        </authorList>
    </citation>
    <scope>NUCLEOTIDE SEQUENCE [LARGE SCALE GENOMIC DNA]</scope>
    <source>
        <strain evidence="1">DM0001</strain>
        <tissue evidence="1">Muscle</tissue>
    </source>
</reference>
<dbReference type="OrthoDB" id="416119at2759"/>
<name>A0A7J5Y1V6_DISMA</name>